<organism evidence="2 3">
    <name type="scientific">Rhizoctonia solani</name>
    <dbReference type="NCBI Taxonomy" id="456999"/>
    <lineage>
        <taxon>Eukaryota</taxon>
        <taxon>Fungi</taxon>
        <taxon>Dikarya</taxon>
        <taxon>Basidiomycota</taxon>
        <taxon>Agaricomycotina</taxon>
        <taxon>Agaricomycetes</taxon>
        <taxon>Cantharellales</taxon>
        <taxon>Ceratobasidiaceae</taxon>
        <taxon>Rhizoctonia</taxon>
    </lineage>
</organism>
<reference evidence="2" key="1">
    <citation type="submission" date="2020-09" db="EMBL/GenBank/DDBJ databases">
        <title>Comparative genome analyses of four rice-infecting Rhizoctonia solani isolates reveal extensive enrichment of homogalacturonan modification genes.</title>
        <authorList>
            <person name="Lee D.-Y."/>
            <person name="Jeon J."/>
            <person name="Kim K.-T."/>
            <person name="Cheong K."/>
            <person name="Song H."/>
            <person name="Choi G."/>
            <person name="Ko J."/>
            <person name="Opiyo S.O."/>
            <person name="Zuo S."/>
            <person name="Madhav S."/>
            <person name="Lee Y.-H."/>
            <person name="Wang G.-L."/>
        </authorList>
    </citation>
    <scope>NUCLEOTIDE SEQUENCE</scope>
    <source>
        <strain evidence="2">AG1-IA B2</strain>
    </source>
</reference>
<evidence type="ECO:0000313" key="2">
    <source>
        <dbReference type="EMBL" id="KAF8751596.1"/>
    </source>
</evidence>
<gene>
    <name evidence="2" type="ORF">RHS01_08301</name>
</gene>
<dbReference type="EMBL" id="JACYCF010000017">
    <property type="protein sequence ID" value="KAF8751596.1"/>
    <property type="molecule type" value="Genomic_DNA"/>
</dbReference>
<comment type="caution">
    <text evidence="2">The sequence shown here is derived from an EMBL/GenBank/DDBJ whole genome shotgun (WGS) entry which is preliminary data.</text>
</comment>
<dbReference type="Proteomes" id="UP000614334">
    <property type="component" value="Unassembled WGS sequence"/>
</dbReference>
<sequence>MFHPTLTRLFAIFLAVAAFATVVFAAPVGADNLLVPRGGIHAEKRGTGKQLAQELSNLKLDLASSLGSTGRGASSADETKHITSLFKASENRIANMDKDQTGELDGQAQTIKNLFHSINADMNAYMGRLQSEESRNMFGLPSVGAGLADIGETVADWDAGVLNAAGQII</sequence>
<keyword evidence="1" id="KW-0732">Signal</keyword>
<evidence type="ECO:0000313" key="3">
    <source>
        <dbReference type="Proteomes" id="UP000614334"/>
    </source>
</evidence>
<proteinExistence type="predicted"/>
<evidence type="ECO:0000256" key="1">
    <source>
        <dbReference type="SAM" id="SignalP"/>
    </source>
</evidence>
<protein>
    <submittedName>
        <fullName evidence="2">Uncharacterized protein</fullName>
    </submittedName>
</protein>
<accession>A0A8H7I6Y4</accession>
<dbReference type="AlphaFoldDB" id="A0A8H7I6Y4"/>
<feature type="chain" id="PRO_5034821065" evidence="1">
    <location>
        <begin position="26"/>
        <end position="169"/>
    </location>
</feature>
<feature type="signal peptide" evidence="1">
    <location>
        <begin position="1"/>
        <end position="25"/>
    </location>
</feature>
<name>A0A8H7I6Y4_9AGAM</name>